<dbReference type="InterPro" id="IPR000620">
    <property type="entry name" value="EamA_dom"/>
</dbReference>
<dbReference type="Pfam" id="PF00892">
    <property type="entry name" value="EamA"/>
    <property type="match status" value="2"/>
</dbReference>
<proteinExistence type="predicted"/>
<feature type="transmembrane region" description="Helical" evidence="5">
    <location>
        <begin position="12"/>
        <end position="32"/>
    </location>
</feature>
<dbReference type="EMBL" id="FOBI01000011">
    <property type="protein sequence ID" value="SEL45730.1"/>
    <property type="molecule type" value="Genomic_DNA"/>
</dbReference>
<evidence type="ECO:0000313" key="8">
    <source>
        <dbReference type="Proteomes" id="UP000199297"/>
    </source>
</evidence>
<dbReference type="STRING" id="641665.GCA_002104455_00885"/>
<accession>A0A1H7QCA1</accession>
<gene>
    <name evidence="7" type="ORF">SAMN05216262_11160</name>
</gene>
<evidence type="ECO:0000313" key="7">
    <source>
        <dbReference type="EMBL" id="SEL45730.1"/>
    </source>
</evidence>
<evidence type="ECO:0000256" key="4">
    <source>
        <dbReference type="ARBA" id="ARBA00023136"/>
    </source>
</evidence>
<protein>
    <submittedName>
        <fullName evidence="7">Threonine/homoserine efflux transporter RhtA</fullName>
    </submittedName>
</protein>
<feature type="transmembrane region" description="Helical" evidence="5">
    <location>
        <begin position="99"/>
        <end position="118"/>
    </location>
</feature>
<keyword evidence="4 5" id="KW-0472">Membrane</keyword>
<dbReference type="PANTHER" id="PTHR32322:SF9">
    <property type="entry name" value="AMINO-ACID METABOLITE EFFLUX PUMP-RELATED"/>
    <property type="match status" value="1"/>
</dbReference>
<evidence type="ECO:0000256" key="2">
    <source>
        <dbReference type="ARBA" id="ARBA00022692"/>
    </source>
</evidence>
<dbReference type="PANTHER" id="PTHR32322">
    <property type="entry name" value="INNER MEMBRANE TRANSPORTER"/>
    <property type="match status" value="1"/>
</dbReference>
<feature type="transmembrane region" description="Helical" evidence="5">
    <location>
        <begin position="192"/>
        <end position="214"/>
    </location>
</feature>
<comment type="subcellular location">
    <subcellularLocation>
        <location evidence="1">Membrane</location>
        <topology evidence="1">Multi-pass membrane protein</topology>
    </subcellularLocation>
</comment>
<dbReference type="SUPFAM" id="SSF103481">
    <property type="entry name" value="Multidrug resistance efflux transporter EmrE"/>
    <property type="match status" value="2"/>
</dbReference>
<feature type="transmembrane region" description="Helical" evidence="5">
    <location>
        <begin position="125"/>
        <end position="142"/>
    </location>
</feature>
<keyword evidence="2 5" id="KW-0812">Transmembrane</keyword>
<dbReference type="Gene3D" id="1.10.3730.20">
    <property type="match status" value="1"/>
</dbReference>
<dbReference type="Proteomes" id="UP000199297">
    <property type="component" value="Unassembled WGS sequence"/>
</dbReference>
<organism evidence="7 8">
    <name type="scientific">Colwellia chukchiensis</name>
    <dbReference type="NCBI Taxonomy" id="641665"/>
    <lineage>
        <taxon>Bacteria</taxon>
        <taxon>Pseudomonadati</taxon>
        <taxon>Pseudomonadota</taxon>
        <taxon>Gammaproteobacteria</taxon>
        <taxon>Alteromonadales</taxon>
        <taxon>Colwelliaceae</taxon>
        <taxon>Colwellia</taxon>
    </lineage>
</organism>
<feature type="domain" description="EamA" evidence="6">
    <location>
        <begin position="166"/>
        <end position="296"/>
    </location>
</feature>
<sequence length="311" mass="32959">MTIFKTKPRNGSIELLFLAAIWGASFLFMRIGAPEFGAIVFTTLRTGIAALFLLSCLAIYKQTNGMQGHWRDIFVVGAFNTAIPFCLFAYAALTLSAGTTSVLNATAPMFAAIVGYLWLKDSLTLSASLGLCLGFFGVYLLVFEHLHLDSNAIAHTAKTNALLPTLAAMLAALCYGFAANYTKKYLANIKPLALATGSQIAATAMLLPLSIFFLPETLPSDSAISAVVLIGVICTGIAYILFFRLLAHLGPAKAISVTYLIPAFGIIWGAIFLAETISLMMLIGASVILLGVALTTGLIKGKTKAVTDKTA</sequence>
<feature type="domain" description="EamA" evidence="6">
    <location>
        <begin position="15"/>
        <end position="142"/>
    </location>
</feature>
<keyword evidence="3 5" id="KW-1133">Transmembrane helix</keyword>
<reference evidence="8" key="1">
    <citation type="submission" date="2016-10" db="EMBL/GenBank/DDBJ databases">
        <authorList>
            <person name="Varghese N."/>
            <person name="Submissions S."/>
        </authorList>
    </citation>
    <scope>NUCLEOTIDE SEQUENCE [LARGE SCALE GENOMIC DNA]</scope>
    <source>
        <strain evidence="8">CGMCC 1.9127</strain>
    </source>
</reference>
<evidence type="ECO:0000256" key="5">
    <source>
        <dbReference type="SAM" id="Phobius"/>
    </source>
</evidence>
<dbReference type="AlphaFoldDB" id="A0A1H7QCA1"/>
<dbReference type="RefSeq" id="WP_233143988.1">
    <property type="nucleotide sequence ID" value="NZ_FOBI01000011.1"/>
</dbReference>
<dbReference type="InterPro" id="IPR037185">
    <property type="entry name" value="EmrE-like"/>
</dbReference>
<dbReference type="GO" id="GO:0016020">
    <property type="term" value="C:membrane"/>
    <property type="evidence" value="ECO:0007669"/>
    <property type="project" value="UniProtKB-SubCell"/>
</dbReference>
<evidence type="ECO:0000256" key="3">
    <source>
        <dbReference type="ARBA" id="ARBA00022989"/>
    </source>
</evidence>
<keyword evidence="8" id="KW-1185">Reference proteome</keyword>
<feature type="transmembrane region" description="Helical" evidence="5">
    <location>
        <begin position="72"/>
        <end position="93"/>
    </location>
</feature>
<feature type="transmembrane region" description="Helical" evidence="5">
    <location>
        <begin position="254"/>
        <end position="273"/>
    </location>
</feature>
<evidence type="ECO:0000259" key="6">
    <source>
        <dbReference type="Pfam" id="PF00892"/>
    </source>
</evidence>
<evidence type="ECO:0000256" key="1">
    <source>
        <dbReference type="ARBA" id="ARBA00004141"/>
    </source>
</evidence>
<feature type="transmembrane region" description="Helical" evidence="5">
    <location>
        <begin position="279"/>
        <end position="299"/>
    </location>
</feature>
<feature type="transmembrane region" description="Helical" evidence="5">
    <location>
        <begin position="226"/>
        <end position="247"/>
    </location>
</feature>
<feature type="transmembrane region" description="Helical" evidence="5">
    <location>
        <begin position="162"/>
        <end position="180"/>
    </location>
</feature>
<name>A0A1H7QCA1_9GAMM</name>
<dbReference type="InterPro" id="IPR050638">
    <property type="entry name" value="AA-Vitamin_Transporters"/>
</dbReference>
<feature type="transmembrane region" description="Helical" evidence="5">
    <location>
        <begin position="38"/>
        <end position="60"/>
    </location>
</feature>